<reference evidence="2 3" key="1">
    <citation type="journal article" date="2016" name="Nat. Commun.">
        <title>Thousands of microbial genomes shed light on interconnected biogeochemical processes in an aquifer system.</title>
        <authorList>
            <person name="Anantharaman K."/>
            <person name="Brown C.T."/>
            <person name="Hug L.A."/>
            <person name="Sharon I."/>
            <person name="Castelle C.J."/>
            <person name="Probst A.J."/>
            <person name="Thomas B.C."/>
            <person name="Singh A."/>
            <person name="Wilkins M.J."/>
            <person name="Karaoz U."/>
            <person name="Brodie E.L."/>
            <person name="Williams K.H."/>
            <person name="Hubbard S.S."/>
            <person name="Banfield J.F."/>
        </authorList>
    </citation>
    <scope>NUCLEOTIDE SEQUENCE [LARGE SCALE GENOMIC DNA]</scope>
</reference>
<name>A0A1G2KSY4_9BACT</name>
<dbReference type="SUPFAM" id="SSF55608">
    <property type="entry name" value="Homing endonucleases"/>
    <property type="match status" value="1"/>
</dbReference>
<evidence type="ECO:0000259" key="1">
    <source>
        <dbReference type="Pfam" id="PF00961"/>
    </source>
</evidence>
<evidence type="ECO:0000313" key="2">
    <source>
        <dbReference type="EMBL" id="OHA01561.1"/>
    </source>
</evidence>
<evidence type="ECO:0000313" key="3">
    <source>
        <dbReference type="Proteomes" id="UP000177362"/>
    </source>
</evidence>
<gene>
    <name evidence="2" type="ORF">A3C11_02390</name>
</gene>
<protein>
    <recommendedName>
        <fullName evidence="1">Homing endonuclease LAGLIDADG domain-containing protein</fullName>
    </recommendedName>
</protein>
<dbReference type="EMBL" id="MHQJ01000013">
    <property type="protein sequence ID" value="OHA01561.1"/>
    <property type="molecule type" value="Genomic_DNA"/>
</dbReference>
<comment type="caution">
    <text evidence="2">The sequence shown here is derived from an EMBL/GenBank/DDBJ whole genome shotgun (WGS) entry which is preliminary data.</text>
</comment>
<accession>A0A1G2KSY4</accession>
<feature type="domain" description="Homing endonuclease LAGLIDADG" evidence="1">
    <location>
        <begin position="16"/>
        <end position="110"/>
    </location>
</feature>
<dbReference type="Proteomes" id="UP000177362">
    <property type="component" value="Unassembled WGS sequence"/>
</dbReference>
<dbReference type="GO" id="GO:0004519">
    <property type="term" value="F:endonuclease activity"/>
    <property type="evidence" value="ECO:0007669"/>
    <property type="project" value="InterPro"/>
</dbReference>
<organism evidence="2 3">
    <name type="scientific">Candidatus Sungbacteria bacterium RIFCSPHIGHO2_02_FULL_49_12</name>
    <dbReference type="NCBI Taxonomy" id="1802271"/>
    <lineage>
        <taxon>Bacteria</taxon>
        <taxon>Candidatus Sungiibacteriota</taxon>
    </lineage>
</organism>
<proteinExistence type="predicted"/>
<dbReference type="Pfam" id="PF00961">
    <property type="entry name" value="LAGLIDADG_1"/>
    <property type="match status" value="1"/>
</dbReference>
<dbReference type="Gene3D" id="3.10.28.10">
    <property type="entry name" value="Homing endonucleases"/>
    <property type="match status" value="1"/>
</dbReference>
<dbReference type="AlphaFoldDB" id="A0A1G2KSY4"/>
<dbReference type="InterPro" id="IPR027434">
    <property type="entry name" value="Homing_endonucl"/>
</dbReference>
<sequence>MNEIGVKHENLSIDFIAGLIVGEGTFYWTKTKDGYKLPGFGLKMHIRDYDLVTDVRDSLGLTNEKVYEYRHDNRHFAFLIVRSVPSLKNVIIPLLWPRLSGYKKRQFTAWFRRFDEDDTHPGYRFFFHAFKQKFPELYPK</sequence>
<dbReference type="InterPro" id="IPR004860">
    <property type="entry name" value="LAGLIDADG_dom"/>
</dbReference>